<sequence>MMDSTFVETTESPLCYHVQVVQIILNQCCYRFRDVTQYVVLCTVSYNNKIKQTFRLYCLYFKFYTICPNSKKAISLLIYLHNKMSFEICFSN</sequence>
<evidence type="ECO:0000313" key="1">
    <source>
        <dbReference type="EMBL" id="CAD8156901.1"/>
    </source>
</evidence>
<proteinExistence type="predicted"/>
<accession>A0A8S1TSV7</accession>
<evidence type="ECO:0000313" key="2">
    <source>
        <dbReference type="Proteomes" id="UP000683925"/>
    </source>
</evidence>
<reference evidence="1" key="1">
    <citation type="submission" date="2021-01" db="EMBL/GenBank/DDBJ databases">
        <authorList>
            <consortium name="Genoscope - CEA"/>
            <person name="William W."/>
        </authorList>
    </citation>
    <scope>NUCLEOTIDE SEQUENCE</scope>
</reference>
<organism evidence="1 2">
    <name type="scientific">Paramecium octaurelia</name>
    <dbReference type="NCBI Taxonomy" id="43137"/>
    <lineage>
        <taxon>Eukaryota</taxon>
        <taxon>Sar</taxon>
        <taxon>Alveolata</taxon>
        <taxon>Ciliophora</taxon>
        <taxon>Intramacronucleata</taxon>
        <taxon>Oligohymenophorea</taxon>
        <taxon>Peniculida</taxon>
        <taxon>Parameciidae</taxon>
        <taxon>Paramecium</taxon>
    </lineage>
</organism>
<protein>
    <submittedName>
        <fullName evidence="1">Uncharacterized protein</fullName>
    </submittedName>
</protein>
<keyword evidence="2" id="KW-1185">Reference proteome</keyword>
<comment type="caution">
    <text evidence="1">The sequence shown here is derived from an EMBL/GenBank/DDBJ whole genome shotgun (WGS) entry which is preliminary data.</text>
</comment>
<dbReference type="Proteomes" id="UP000683925">
    <property type="component" value="Unassembled WGS sequence"/>
</dbReference>
<gene>
    <name evidence="1" type="ORF">POCTA_138.1.T0330022</name>
</gene>
<dbReference type="EMBL" id="CAJJDP010000033">
    <property type="protein sequence ID" value="CAD8156901.1"/>
    <property type="molecule type" value="Genomic_DNA"/>
</dbReference>
<name>A0A8S1TSV7_PAROT</name>
<dbReference type="AlphaFoldDB" id="A0A8S1TSV7"/>